<dbReference type="GO" id="GO:0003676">
    <property type="term" value="F:nucleic acid binding"/>
    <property type="evidence" value="ECO:0007669"/>
    <property type="project" value="InterPro"/>
</dbReference>
<name>A0A9D3V6S5_9ROSI</name>
<evidence type="ECO:0000259" key="1">
    <source>
        <dbReference type="Pfam" id="PF13456"/>
    </source>
</evidence>
<reference evidence="3 4" key="1">
    <citation type="journal article" date="2021" name="Plant Biotechnol. J.">
        <title>Multi-omics assisted identification of the key and species-specific regulatory components of drought-tolerant mechanisms in Gossypium stocksii.</title>
        <authorList>
            <person name="Yu D."/>
            <person name="Ke L."/>
            <person name="Zhang D."/>
            <person name="Wu Y."/>
            <person name="Sun Y."/>
            <person name="Mei J."/>
            <person name="Sun J."/>
            <person name="Sun Y."/>
        </authorList>
    </citation>
    <scope>NUCLEOTIDE SEQUENCE [LARGE SCALE GENOMIC DNA]</scope>
    <source>
        <strain evidence="4">cv. E1</strain>
        <tissue evidence="3">Leaf</tissue>
    </source>
</reference>
<accession>A0A9D3V6S5</accession>
<evidence type="ECO:0008006" key="5">
    <source>
        <dbReference type="Google" id="ProtNLM"/>
    </source>
</evidence>
<dbReference type="Proteomes" id="UP000828251">
    <property type="component" value="Unassembled WGS sequence"/>
</dbReference>
<dbReference type="InterPro" id="IPR036397">
    <property type="entry name" value="RNaseH_sf"/>
</dbReference>
<dbReference type="Pfam" id="PF13456">
    <property type="entry name" value="RVT_3"/>
    <property type="match status" value="1"/>
</dbReference>
<feature type="domain" description="Reverse transcriptase zinc-binding" evidence="2">
    <location>
        <begin position="376"/>
        <end position="435"/>
    </location>
</feature>
<dbReference type="CDD" id="cd06222">
    <property type="entry name" value="RNase_H_like"/>
    <property type="match status" value="1"/>
</dbReference>
<gene>
    <name evidence="3" type="ORF">J1N35_025011</name>
</gene>
<keyword evidence="4" id="KW-1185">Reference proteome</keyword>
<dbReference type="EMBL" id="JAIQCV010000008">
    <property type="protein sequence ID" value="KAH1072683.1"/>
    <property type="molecule type" value="Genomic_DNA"/>
</dbReference>
<dbReference type="InterPro" id="IPR012337">
    <property type="entry name" value="RNaseH-like_sf"/>
</dbReference>
<evidence type="ECO:0000313" key="3">
    <source>
        <dbReference type="EMBL" id="KAH1072683.1"/>
    </source>
</evidence>
<dbReference type="PANTHER" id="PTHR33116:SF86">
    <property type="entry name" value="REVERSE TRANSCRIPTASE DOMAIN-CONTAINING PROTEIN"/>
    <property type="match status" value="1"/>
</dbReference>
<dbReference type="InterPro" id="IPR002156">
    <property type="entry name" value="RNaseH_domain"/>
</dbReference>
<evidence type="ECO:0000259" key="2">
    <source>
        <dbReference type="Pfam" id="PF13966"/>
    </source>
</evidence>
<dbReference type="GO" id="GO:0004523">
    <property type="term" value="F:RNA-DNA hybrid ribonuclease activity"/>
    <property type="evidence" value="ECO:0007669"/>
    <property type="project" value="InterPro"/>
</dbReference>
<dbReference type="OrthoDB" id="1002563at2759"/>
<dbReference type="InterPro" id="IPR026960">
    <property type="entry name" value="RVT-Znf"/>
</dbReference>
<organism evidence="3 4">
    <name type="scientific">Gossypium stocksii</name>
    <dbReference type="NCBI Taxonomy" id="47602"/>
    <lineage>
        <taxon>Eukaryota</taxon>
        <taxon>Viridiplantae</taxon>
        <taxon>Streptophyta</taxon>
        <taxon>Embryophyta</taxon>
        <taxon>Tracheophyta</taxon>
        <taxon>Spermatophyta</taxon>
        <taxon>Magnoliopsida</taxon>
        <taxon>eudicotyledons</taxon>
        <taxon>Gunneridae</taxon>
        <taxon>Pentapetalae</taxon>
        <taxon>rosids</taxon>
        <taxon>malvids</taxon>
        <taxon>Malvales</taxon>
        <taxon>Malvaceae</taxon>
        <taxon>Malvoideae</taxon>
        <taxon>Gossypium</taxon>
    </lineage>
</organism>
<dbReference type="AlphaFoldDB" id="A0A9D3V6S5"/>
<dbReference type="InterPro" id="IPR044730">
    <property type="entry name" value="RNase_H-like_dom_plant"/>
</dbReference>
<dbReference type="SUPFAM" id="SSF53098">
    <property type="entry name" value="Ribonuclease H-like"/>
    <property type="match status" value="1"/>
</dbReference>
<dbReference type="Pfam" id="PF13966">
    <property type="entry name" value="zf-RVT"/>
    <property type="match status" value="1"/>
</dbReference>
<sequence length="593" mass="68034">MSNVLGCCIDEAQRAFIPGRLISNNVLIAYKVIHSLKMKKRGKKGNFALKLDMSKAYDRVEWDFLASMMTKLGFHANWIVLIMRCVCSISYSVNLNRSEGEWFLPSRDDCILFRNVTCEGACVVRDVIREYELVSGQRVNFDKSLIYFGTNVDSVIRENIINLLGVRGASSPEKYLGLPMMPKCDGGMGFKNMFLFNKALLAKQAWRILSQPKCLLAKVLKARYYPSSDLLLAKIGSYLSFTWRSIYNAWELLVEGLVWRVGSGDRINIWNDYWLPGKESNRISVQKILPNWSTVNQLIKPDSNTWDSELIHQLFDETTAKRILSIPISGATVDDMLVWKYEGSREYTVKSRYRALPTELLQNHTFICPNYVDYRGFYKSLWNLNILAKIKIHIWRLINDLLPHFCNLAQRSLIVDVVCPLCKVEREDSGHLLWSYDFLNGVALTSNSAHDLQLTVTAVIVRDSKDEIVGAETYLFSNVSDAFLVEARACERALLFTVEKGYRRVIIEGDSLTVIKSIHKKEEDKLIIQAITHHINLLNKNFDSVTYTFVPRLVNRTAHMLAIEGQRRQIFGAWAERVPVTVSDLARMDRQRL</sequence>
<feature type="domain" description="RNase H type-1" evidence="1">
    <location>
        <begin position="450"/>
        <end position="562"/>
    </location>
</feature>
<dbReference type="PANTHER" id="PTHR33116">
    <property type="entry name" value="REVERSE TRANSCRIPTASE ZINC-BINDING DOMAIN-CONTAINING PROTEIN-RELATED-RELATED"/>
    <property type="match status" value="1"/>
</dbReference>
<evidence type="ECO:0000313" key="4">
    <source>
        <dbReference type="Proteomes" id="UP000828251"/>
    </source>
</evidence>
<proteinExistence type="predicted"/>
<protein>
    <recommendedName>
        <fullName evidence="5">Reverse transcriptase</fullName>
    </recommendedName>
</protein>
<dbReference type="Gene3D" id="3.30.420.10">
    <property type="entry name" value="Ribonuclease H-like superfamily/Ribonuclease H"/>
    <property type="match status" value="1"/>
</dbReference>
<comment type="caution">
    <text evidence="3">The sequence shown here is derived from an EMBL/GenBank/DDBJ whole genome shotgun (WGS) entry which is preliminary data.</text>
</comment>